<dbReference type="InterPro" id="IPR001296">
    <property type="entry name" value="Glyco_trans_1"/>
</dbReference>
<dbReference type="EMBL" id="FNKH01000002">
    <property type="protein sequence ID" value="SDR09480.1"/>
    <property type="molecule type" value="Genomic_DNA"/>
</dbReference>
<evidence type="ECO:0000256" key="2">
    <source>
        <dbReference type="ARBA" id="ARBA00022679"/>
    </source>
</evidence>
<keyword evidence="3" id="KW-0270">Exopolysaccharide synthesis</keyword>
<dbReference type="PANTHER" id="PTHR24045">
    <property type="match status" value="1"/>
</dbReference>
<dbReference type="InterPro" id="IPR031358">
    <property type="entry name" value="Stealth_CR1"/>
</dbReference>
<dbReference type="Pfam" id="PF17101">
    <property type="entry name" value="Stealth_CR1"/>
    <property type="match status" value="1"/>
</dbReference>
<dbReference type="SUPFAM" id="SSF53756">
    <property type="entry name" value="UDP-Glycosyltransferase/glycogen phosphorylase"/>
    <property type="match status" value="1"/>
</dbReference>
<dbReference type="AlphaFoldDB" id="A0A1H1G8G2"/>
<dbReference type="Gene3D" id="3.40.50.2000">
    <property type="entry name" value="Glycogen Phosphorylase B"/>
    <property type="match status" value="2"/>
</dbReference>
<gene>
    <name evidence="8" type="ORF">SAMN04489742_3915</name>
</gene>
<dbReference type="GO" id="GO:0000271">
    <property type="term" value="P:polysaccharide biosynthetic process"/>
    <property type="evidence" value="ECO:0007669"/>
    <property type="project" value="UniProtKB-KW"/>
</dbReference>
<dbReference type="STRING" id="37928.SAMN04489742_3915"/>
<evidence type="ECO:0000313" key="8">
    <source>
        <dbReference type="EMBL" id="SDR09480.1"/>
    </source>
</evidence>
<reference evidence="8 9" key="1">
    <citation type="submission" date="2016-10" db="EMBL/GenBank/DDBJ databases">
        <authorList>
            <person name="de Groot N.N."/>
        </authorList>
    </citation>
    <scope>NUCLEOTIDE SEQUENCE [LARGE SCALE GENOMIC DNA]</scope>
    <source>
        <strain evidence="8 9">DSM 20117</strain>
    </source>
</reference>
<feature type="domain" description="Stealth protein CR1 conserved region 1" evidence="6">
    <location>
        <begin position="590"/>
        <end position="616"/>
    </location>
</feature>
<feature type="domain" description="Stealth protein CR2 conserved region 2" evidence="5">
    <location>
        <begin position="629"/>
        <end position="734"/>
    </location>
</feature>
<dbReference type="PANTHER" id="PTHR24045:SF0">
    <property type="entry name" value="N-ACETYLGLUCOSAMINE-1-PHOSPHOTRANSFERASE SUBUNITS ALPHA_BETA"/>
    <property type="match status" value="1"/>
</dbReference>
<dbReference type="GO" id="GO:0016772">
    <property type="term" value="F:transferase activity, transferring phosphorus-containing groups"/>
    <property type="evidence" value="ECO:0007669"/>
    <property type="project" value="InterPro"/>
</dbReference>
<evidence type="ECO:0000313" key="9">
    <source>
        <dbReference type="Proteomes" id="UP000181917"/>
    </source>
</evidence>
<sequence length="907" mass="101327">MVEDGHEAGILSLYRDTGSTFFDLDPRVEVQYLIDRNQWVIIADDNSAAANPDEQYLLSQSPSRFIPDKWDNQLNALTDVAIDRALAQLDCDILVTSTPALTALAVQQAPPKIIVVEEEHRSTGTRGVTAEPILLFGPRADCIVSLTDESSDWLADQLQAAAPNLVTIPNAIPDVFRPESSGRLPLIVAAGRFVPGKRFDHLIRAFASAAPQHPDWRLRLYGSGPQEDAYRRMARRLGVESRLELIPPVTDMLSEWSKASIAALSSRSEGLPLVALEAIAAGVPVVSYDCPTGPSEIIDDGVNGRLIPTGDVQILAHALEELMADPAKRIRMGSAAKASAARFSPDRVQKKWIELFSALLEEASDGSTRDQRSLRRTKKATQLLNSQQEAAAEESDETEQTLDSSSDFVLEISKLAGHEVTQRNAELVRQLLDDAGIRYLVLKGYDLNRSSIAVSARDKDRLLESLTGPKYSGLRVEALAGSRKLTPGFWEPSRSPKTPPAYESATTIRLFREYVDPEAIVRRGDGYACDVEFWNEVEEEPGLLAPPRHNRVLDRLPETLFHADTSTSGQIHLPSSSDSQDLPIWSEIAFPIDAVYTWVDDTDPTWRDARERYLPEIDRLHSEAASTARFTNRNELKYSIRSLRMFAPWIRKIFIVTAGQTPAWFAQSDERIEFVSHDSLFPQASVLPTFNSHAIETVLHRIDGLAEHFLYFNDDTILTRPQRPETYFSANGLSRFFTSPTKINYLGESAPPHLIAGANNRELIRQEFGFEISQSLLHTPHPHRRSVLEEMEVKYQDVFDRTRAARFRSENDISLLSSLAQYYGYATGRAIPGSIVYSFVGLGREGTEAMMARVLRGRRPDVLTLGEPNQGDPDPELTAFITDQFLKELVPIPTDYERENEREKVAL</sequence>
<evidence type="ECO:0000256" key="1">
    <source>
        <dbReference type="ARBA" id="ARBA00007583"/>
    </source>
</evidence>
<dbReference type="Pfam" id="PF00534">
    <property type="entry name" value="Glycos_transf_1"/>
    <property type="match status" value="1"/>
</dbReference>
<keyword evidence="9" id="KW-1185">Reference proteome</keyword>
<comment type="similarity">
    <text evidence="1">Belongs to the stealth family.</text>
</comment>
<evidence type="ECO:0000259" key="6">
    <source>
        <dbReference type="Pfam" id="PF17101"/>
    </source>
</evidence>
<dbReference type="Proteomes" id="UP000181917">
    <property type="component" value="Unassembled WGS sequence"/>
</dbReference>
<dbReference type="InterPro" id="IPR031357">
    <property type="entry name" value="Stealth_CR3"/>
</dbReference>
<dbReference type="InterPro" id="IPR021520">
    <property type="entry name" value="Stealth_CR2"/>
</dbReference>
<proteinExistence type="inferred from homology"/>
<feature type="domain" description="Stealth protein CR3 conserved region 3" evidence="7">
    <location>
        <begin position="778"/>
        <end position="825"/>
    </location>
</feature>
<dbReference type="GO" id="GO:0016757">
    <property type="term" value="F:glycosyltransferase activity"/>
    <property type="evidence" value="ECO:0007669"/>
    <property type="project" value="InterPro"/>
</dbReference>
<evidence type="ECO:0000259" key="5">
    <source>
        <dbReference type="Pfam" id="PF11380"/>
    </source>
</evidence>
<dbReference type="CDD" id="cd03820">
    <property type="entry name" value="GT4_AmsD-like"/>
    <property type="match status" value="1"/>
</dbReference>
<dbReference type="InterPro" id="IPR047141">
    <property type="entry name" value="Stealth"/>
</dbReference>
<evidence type="ECO:0000259" key="7">
    <source>
        <dbReference type="Pfam" id="PF17102"/>
    </source>
</evidence>
<name>A0A1H1G8G2_9MICC</name>
<dbReference type="Pfam" id="PF11380">
    <property type="entry name" value="Stealth_CR2"/>
    <property type="match status" value="1"/>
</dbReference>
<dbReference type="Pfam" id="PF17102">
    <property type="entry name" value="Stealth_CR3"/>
    <property type="match status" value="1"/>
</dbReference>
<feature type="domain" description="Glycosyl transferase family 1" evidence="4">
    <location>
        <begin position="182"/>
        <end position="337"/>
    </location>
</feature>
<organism evidence="8 9">
    <name type="scientific">Crystallibacter crystallopoietes</name>
    <dbReference type="NCBI Taxonomy" id="37928"/>
    <lineage>
        <taxon>Bacteria</taxon>
        <taxon>Bacillati</taxon>
        <taxon>Actinomycetota</taxon>
        <taxon>Actinomycetes</taxon>
        <taxon>Micrococcales</taxon>
        <taxon>Micrococcaceae</taxon>
        <taxon>Crystallibacter</taxon>
    </lineage>
</organism>
<keyword evidence="2" id="KW-0808">Transferase</keyword>
<accession>A0A1H1G8G2</accession>
<evidence type="ECO:0000256" key="3">
    <source>
        <dbReference type="ARBA" id="ARBA00023169"/>
    </source>
</evidence>
<protein>
    <submittedName>
        <fullName evidence="8">Stealth protein CR1, conserved region 1</fullName>
    </submittedName>
</protein>
<evidence type="ECO:0000259" key="4">
    <source>
        <dbReference type="Pfam" id="PF00534"/>
    </source>
</evidence>